<dbReference type="Pfam" id="PF18198">
    <property type="entry name" value="AAA_lid_11"/>
    <property type="match status" value="1"/>
</dbReference>
<dbReference type="GO" id="GO:0051959">
    <property type="term" value="F:dynein light intermediate chain binding"/>
    <property type="evidence" value="ECO:0007669"/>
    <property type="project" value="InterPro"/>
</dbReference>
<dbReference type="FunFam" id="3.40.50.300:FF:000362">
    <property type="entry name" value="Dynein, axonemal, heavy chain 6"/>
    <property type="match status" value="1"/>
</dbReference>
<evidence type="ECO:0000259" key="4">
    <source>
        <dbReference type="Pfam" id="PF18198"/>
    </source>
</evidence>
<dbReference type="GO" id="GO:0030286">
    <property type="term" value="C:dynein complex"/>
    <property type="evidence" value="ECO:0007669"/>
    <property type="project" value="InterPro"/>
</dbReference>
<dbReference type="Pfam" id="PF03028">
    <property type="entry name" value="Dynein_heavy"/>
    <property type="match status" value="1"/>
</dbReference>
<evidence type="ECO:0000313" key="7">
    <source>
        <dbReference type="Proteomes" id="UP000265618"/>
    </source>
</evidence>
<dbReference type="GO" id="GO:0045505">
    <property type="term" value="F:dynein intermediate chain binding"/>
    <property type="evidence" value="ECO:0007669"/>
    <property type="project" value="InterPro"/>
</dbReference>
<dbReference type="Gene3D" id="6.10.140.1060">
    <property type="match status" value="1"/>
</dbReference>
<keyword evidence="7" id="KW-1185">Reference proteome</keyword>
<evidence type="ECO:0000259" key="3">
    <source>
        <dbReference type="Pfam" id="PF12781"/>
    </source>
</evidence>
<keyword evidence="1" id="KW-1133">Transmembrane helix</keyword>
<dbReference type="InterPro" id="IPR035706">
    <property type="entry name" value="AAA_9"/>
</dbReference>
<dbReference type="Gene3D" id="1.10.8.1220">
    <property type="match status" value="1"/>
</dbReference>
<dbReference type="PANTHER" id="PTHR22878:SF68">
    <property type="entry name" value="DYNEIN HEAVY CHAIN 6, AXONEMAL-LIKE"/>
    <property type="match status" value="1"/>
</dbReference>
<dbReference type="PANTHER" id="PTHR22878">
    <property type="entry name" value="DYNEIN HEAVY CHAIN 6, AXONEMAL-LIKE-RELATED"/>
    <property type="match status" value="1"/>
</dbReference>
<feature type="domain" description="Dynein heavy chain AAA lid" evidence="4">
    <location>
        <begin position="669"/>
        <end position="803"/>
    </location>
</feature>
<proteinExistence type="predicted"/>
<dbReference type="Gene3D" id="1.10.8.720">
    <property type="entry name" value="Region D6 of dynein motor"/>
    <property type="match status" value="1"/>
</dbReference>
<dbReference type="Pfam" id="PF18199">
    <property type="entry name" value="Dynein_C"/>
    <property type="match status" value="1"/>
</dbReference>
<evidence type="ECO:0000256" key="1">
    <source>
        <dbReference type="SAM" id="Phobius"/>
    </source>
</evidence>
<feature type="transmembrane region" description="Helical" evidence="1">
    <location>
        <begin position="453"/>
        <end position="479"/>
    </location>
</feature>
<evidence type="ECO:0000313" key="6">
    <source>
        <dbReference type="EMBL" id="GIQ84673.1"/>
    </source>
</evidence>
<dbReference type="Pfam" id="PF12781">
    <property type="entry name" value="AAA_9"/>
    <property type="match status" value="1"/>
</dbReference>
<dbReference type="Gene3D" id="1.20.1270.280">
    <property type="match status" value="1"/>
</dbReference>
<dbReference type="InterPro" id="IPR041658">
    <property type="entry name" value="AAA_lid_11"/>
</dbReference>
<feature type="non-terminal residue" evidence="6">
    <location>
        <position position="1"/>
    </location>
</feature>
<evidence type="ECO:0000259" key="5">
    <source>
        <dbReference type="Pfam" id="PF18199"/>
    </source>
</evidence>
<name>A0A9K3GIY1_9EUKA</name>
<dbReference type="InterPro" id="IPR027417">
    <property type="entry name" value="P-loop_NTPase"/>
</dbReference>
<dbReference type="GO" id="GO:0008569">
    <property type="term" value="F:minus-end-directed microtubule motor activity"/>
    <property type="evidence" value="ECO:0007669"/>
    <property type="project" value="InterPro"/>
</dbReference>
<dbReference type="OrthoDB" id="5593012at2759"/>
<keyword evidence="1" id="KW-0472">Membrane</keyword>
<sequence>AFSLQTTLSDAVTVQGWKINGLPTDDFSVENAVIAFNSKRWPLMIDPQGQATAWIKTMEKENQLVTVKATDTDLIRSVQNAVRFGIPLLIEGLQEEVDPGLEALLLKQTYRSGSSVVIRIGDQNVEYSDSFRLYITTSMPNPDYPPEIATKVCVINFSITLAGLEDQMLIMTVGNERPELQEQKKAIIKQNSDNRRDLQEIEDTILKSLSESEGNLLDDVPLIDALSASKLKSAEIKEQLARAAETEELIDESRQMYRPVATRNLSQLNSTYQYSLSWFMSLFRRTLANADQPDKSLSEATRLERRLATLITDFTSLLYRMVCRSLFVQDTLLFSFHMACKIGVRAGDMDAATLRILLAGSGSIKDARYPNPDEKLFPAIRYPNPDEKLFPAIRWRELDAISEIDGFSGLCAHVMANLTQWKMWLTDINQPVPAPYDERLSAIGRLILIKHLLYVYVSLLPLYLCINTVMLSAIGRLILIKQMLPEKLIDNIRSFIATSLGDEYVSPPNFSLKDVYEDSTKSTPLVFILSAGADPVNSLLAFADQSSKHVDTVSLGRGQGPVAEKLIANARVSGRWVLLANLHLSASWAKNLELICEGFAADPRIHEDFRLWITSMPCKHFPVSVLQNSVKMTAQPPEGIKANVLRAYQAFPPGYVDNSVTGVNSDMYQRLLYSLCLFHAVCIERKRYGALGFNIPYGFTESDLQISQSQLKMFMEEFSDAGGVPYSALRFMTGEINIGGRVTDDLDRRLVMTTLNEFYTPKACIYMSSLSDPSYQYCASGAYKLPSLEEDSGKYLRYLDSGETETYTSVQALYLQRISELPSHDLPDVFGLNDNASIMLARSQSESLLFSALSMQPRTAASGSAAGSSEARIDALCDSILGMLPEAFDEAAVLRKYPPSAAYMECMCTVLYQDVVRFNILTSTLKVTLATLKKALKGLVVMDGDYEDMYRSMLDGLVPKMWSVSIV</sequence>
<dbReference type="EMBL" id="BDIP01001570">
    <property type="protein sequence ID" value="GIQ84673.1"/>
    <property type="molecule type" value="Genomic_DNA"/>
</dbReference>
<protein>
    <submittedName>
        <fullName evidence="6">Dynein heavy chain</fullName>
    </submittedName>
</protein>
<dbReference type="GO" id="GO:0007018">
    <property type="term" value="P:microtubule-based movement"/>
    <property type="evidence" value="ECO:0007669"/>
    <property type="project" value="InterPro"/>
</dbReference>
<comment type="caution">
    <text evidence="6">The sequence shown here is derived from an EMBL/GenBank/DDBJ whole genome shotgun (WGS) entry which is preliminary data.</text>
</comment>
<dbReference type="InterPro" id="IPR004273">
    <property type="entry name" value="Dynein_heavy_D6_P-loop"/>
</dbReference>
<feature type="domain" description="Dynein heavy chain ATP-binding dynein motor region" evidence="3">
    <location>
        <begin position="16"/>
        <end position="236"/>
    </location>
</feature>
<dbReference type="InterPro" id="IPR026983">
    <property type="entry name" value="DHC"/>
</dbReference>
<dbReference type="InterPro" id="IPR042219">
    <property type="entry name" value="AAA_lid_11_sf"/>
</dbReference>
<keyword evidence="1" id="KW-0812">Transmembrane</keyword>
<organism evidence="6 7">
    <name type="scientific">Kipferlia bialata</name>
    <dbReference type="NCBI Taxonomy" id="797122"/>
    <lineage>
        <taxon>Eukaryota</taxon>
        <taxon>Metamonada</taxon>
        <taxon>Carpediemonas-like organisms</taxon>
        <taxon>Kipferlia</taxon>
    </lineage>
</organism>
<evidence type="ECO:0000259" key="2">
    <source>
        <dbReference type="Pfam" id="PF03028"/>
    </source>
</evidence>
<dbReference type="InterPro" id="IPR041228">
    <property type="entry name" value="Dynein_C"/>
</dbReference>
<dbReference type="Gene3D" id="3.40.50.300">
    <property type="entry name" value="P-loop containing nucleotide triphosphate hydrolases"/>
    <property type="match status" value="2"/>
</dbReference>
<dbReference type="Proteomes" id="UP000265618">
    <property type="component" value="Unassembled WGS sequence"/>
</dbReference>
<gene>
    <name evidence="6" type="ORF">KIPB_006213</name>
</gene>
<accession>A0A9K3GIY1</accession>
<dbReference type="AlphaFoldDB" id="A0A9K3GIY1"/>
<feature type="domain" description="Dynein heavy chain region D6 P-loop" evidence="2">
    <location>
        <begin position="521"/>
        <end position="633"/>
    </location>
</feature>
<dbReference type="FunFam" id="3.40.50.300:FF:001145">
    <property type="entry name" value="Putative dynein heavy chain"/>
    <property type="match status" value="1"/>
</dbReference>
<feature type="domain" description="Dynein heavy chain C-terminal" evidence="5">
    <location>
        <begin position="843"/>
        <end position="963"/>
    </location>
</feature>
<reference evidence="6 7" key="1">
    <citation type="journal article" date="2018" name="PLoS ONE">
        <title>The draft genome of Kipferlia bialata reveals reductive genome evolution in fornicate parasites.</title>
        <authorList>
            <person name="Tanifuji G."/>
            <person name="Takabayashi S."/>
            <person name="Kume K."/>
            <person name="Takagi M."/>
            <person name="Nakayama T."/>
            <person name="Kamikawa R."/>
            <person name="Inagaki Y."/>
            <person name="Hashimoto T."/>
        </authorList>
    </citation>
    <scope>NUCLEOTIDE SEQUENCE [LARGE SCALE GENOMIC DNA]</scope>
    <source>
        <strain evidence="6">NY0173</strain>
    </source>
</reference>